<dbReference type="PANTHER" id="PTHR32063:SF0">
    <property type="entry name" value="SWARMING MOTILITY PROTEIN SWRC"/>
    <property type="match status" value="1"/>
</dbReference>
<evidence type="ECO:0000313" key="2">
    <source>
        <dbReference type="EMBL" id="MFC4401573.1"/>
    </source>
</evidence>
<dbReference type="Gene3D" id="3.30.70.1320">
    <property type="entry name" value="Multidrug efflux transporter AcrB pore domain like"/>
    <property type="match status" value="1"/>
</dbReference>
<proteinExistence type="predicted"/>
<feature type="transmembrane region" description="Helical" evidence="1">
    <location>
        <begin position="382"/>
        <end position="407"/>
    </location>
</feature>
<keyword evidence="1" id="KW-0812">Transmembrane</keyword>
<protein>
    <submittedName>
        <fullName evidence="2">Efflux RND transporter permease subunit</fullName>
    </submittedName>
</protein>
<feature type="transmembrane region" description="Helical" evidence="1">
    <location>
        <begin position="330"/>
        <end position="349"/>
    </location>
</feature>
<keyword evidence="1" id="KW-1133">Transmembrane helix</keyword>
<dbReference type="EMBL" id="JBHSDT010000001">
    <property type="protein sequence ID" value="MFC4401573.1"/>
    <property type="molecule type" value="Genomic_DNA"/>
</dbReference>
<sequence length="1011" mass="111216">MGWLKFIMERNVFVGLITVLILIVGLFSINKMDQELLPPVNMDAAFIDVIAGDLAAAEVERSITTPVEIAIEGLDGVKSIHSTSTIGRSTIEVTWEEGLGNEIFPELESLVHSITTNQPNIQDVMTGQFSTSSTYEFYLDLSGGDMAEITAFAKNVIEPRLEELPEVRDVALQGALDEEILIRFDYEQVQNLGINLPQALNEISEENSEATIGEFTDENNTPLLRWNATSQTLEDIEQTRIITDNGLIPLKDIADITKEPSESASYVWKNGSNDFIFLQIGRTPEATQVEMAKAVRSEIEEMRKEGLLDKYDLNEVVAQADYVEEALNGVTSNVFIGGLLSIVILLIFLRNVRATVIIGISIPTSILLTFISMWLLDYSFNILSLIALGLGIGMMVDSSIVILESIIRKKEQGLPHKEAIIQGANEVSTAVIASVLTTIAVFIPISLLSGDMGSFMIILTIVVAVTLISSVIVAFTIIPTLSNKLLKKTLNENIKKDNIFVSLYGKAVSWIIRKKRNSVIIISAFMIIFVSSLLLITKIPMTIMPDVYNRYAEVMVELEPGLTKGDKGKIIDAIDQSLSAVQDVENNYVLDENDVIYSIINMTKGEKITREQAEVNEEIMRSLNALKDTLPITSVEGATSVSGVATIELLVKGEDFEKIQNVSSDLIDKLANLDGVLEVSNSMERTSIQEEITIDQSNLVEAGITPAQLKEYTEQAFLNTAFDEIRVDSTTFPMIATWKEPLTTKHELLSLSIPTPDGVQPLSDFITLTEKDSPNQISHADGTRYALISATTGGRDLGSINRDVQQVITEIDTPNGYSIELAGDLDEQQQLIEEMLFILGIAIFLVYLIMAVQFNHLFHPLIVMSVIPMTFVGVISGLLLTQQELSIMSGMGVIMLIGIVLNNAILFIDRTKQLRLAGMAVPEALTEAGKNRMRPIFMTTFTTVAGMLPLAVIGGAGSNYQAPMATVIISGLLFATFITLFLIPAVYRLFSKKDTREENNAEIRENSKSIV</sequence>
<feature type="transmembrane region" description="Helical" evidence="1">
    <location>
        <begin position="356"/>
        <end position="376"/>
    </location>
</feature>
<dbReference type="Proteomes" id="UP001595882">
    <property type="component" value="Unassembled WGS sequence"/>
</dbReference>
<feature type="transmembrane region" description="Helical" evidence="1">
    <location>
        <begin position="519"/>
        <end position="536"/>
    </location>
</feature>
<feature type="transmembrane region" description="Helical" evidence="1">
    <location>
        <begin position="427"/>
        <end position="449"/>
    </location>
</feature>
<evidence type="ECO:0000256" key="1">
    <source>
        <dbReference type="SAM" id="Phobius"/>
    </source>
</evidence>
<dbReference type="Gene3D" id="1.20.1640.10">
    <property type="entry name" value="Multidrug efflux transporter AcrB transmembrane domain"/>
    <property type="match status" value="2"/>
</dbReference>
<dbReference type="InterPro" id="IPR027463">
    <property type="entry name" value="AcrB_DN_DC_subdom"/>
</dbReference>
<dbReference type="Gene3D" id="3.30.70.1440">
    <property type="entry name" value="Multidrug efflux transporter AcrB pore domain"/>
    <property type="match status" value="1"/>
</dbReference>
<feature type="transmembrane region" description="Helical" evidence="1">
    <location>
        <begin position="887"/>
        <end position="908"/>
    </location>
</feature>
<dbReference type="Gene3D" id="3.30.70.1430">
    <property type="entry name" value="Multidrug efflux transporter AcrB pore domain"/>
    <property type="match status" value="2"/>
</dbReference>
<name>A0ABV8WRR2_9BACI</name>
<feature type="transmembrane region" description="Helical" evidence="1">
    <location>
        <begin position="12"/>
        <end position="29"/>
    </location>
</feature>
<accession>A0ABV8WRR2</accession>
<feature type="transmembrane region" description="Helical" evidence="1">
    <location>
        <begin position="835"/>
        <end position="854"/>
    </location>
</feature>
<feature type="transmembrane region" description="Helical" evidence="1">
    <location>
        <begin position="861"/>
        <end position="881"/>
    </location>
</feature>
<feature type="transmembrane region" description="Helical" evidence="1">
    <location>
        <begin position="455"/>
        <end position="478"/>
    </location>
</feature>
<dbReference type="InterPro" id="IPR001036">
    <property type="entry name" value="Acrflvin-R"/>
</dbReference>
<dbReference type="PRINTS" id="PR00702">
    <property type="entry name" value="ACRIFLAVINRP"/>
</dbReference>
<feature type="transmembrane region" description="Helical" evidence="1">
    <location>
        <begin position="962"/>
        <end position="987"/>
    </location>
</feature>
<dbReference type="SUPFAM" id="SSF82693">
    <property type="entry name" value="Multidrug efflux transporter AcrB pore domain, PN1, PN2, PC1 and PC2 subdomains"/>
    <property type="match status" value="2"/>
</dbReference>
<keyword evidence="1" id="KW-0472">Membrane</keyword>
<feature type="transmembrane region" description="Helical" evidence="1">
    <location>
        <begin position="936"/>
        <end position="956"/>
    </location>
</feature>
<dbReference type="SUPFAM" id="SSF82866">
    <property type="entry name" value="Multidrug efflux transporter AcrB transmembrane domain"/>
    <property type="match status" value="2"/>
</dbReference>
<comment type="caution">
    <text evidence="2">The sequence shown here is derived from an EMBL/GenBank/DDBJ whole genome shotgun (WGS) entry which is preliminary data.</text>
</comment>
<keyword evidence="3" id="KW-1185">Reference proteome</keyword>
<dbReference type="Gene3D" id="3.30.2090.10">
    <property type="entry name" value="Multidrug efflux transporter AcrB TolC docking domain, DN and DC subdomains"/>
    <property type="match status" value="2"/>
</dbReference>
<dbReference type="PANTHER" id="PTHR32063">
    <property type="match status" value="1"/>
</dbReference>
<evidence type="ECO:0000313" key="3">
    <source>
        <dbReference type="Proteomes" id="UP001595882"/>
    </source>
</evidence>
<organism evidence="2 3">
    <name type="scientific">Gracilibacillus xinjiangensis</name>
    <dbReference type="NCBI Taxonomy" id="1193282"/>
    <lineage>
        <taxon>Bacteria</taxon>
        <taxon>Bacillati</taxon>
        <taxon>Bacillota</taxon>
        <taxon>Bacilli</taxon>
        <taxon>Bacillales</taxon>
        <taxon>Bacillaceae</taxon>
        <taxon>Gracilibacillus</taxon>
    </lineage>
</organism>
<dbReference type="SUPFAM" id="SSF82714">
    <property type="entry name" value="Multidrug efflux transporter AcrB TolC docking domain, DN and DC subdomains"/>
    <property type="match status" value="1"/>
</dbReference>
<gene>
    <name evidence="2" type="ORF">ACFOY7_00480</name>
</gene>
<dbReference type="Pfam" id="PF00873">
    <property type="entry name" value="ACR_tran"/>
    <property type="match status" value="1"/>
</dbReference>
<reference evidence="3" key="1">
    <citation type="journal article" date="2019" name="Int. J. Syst. Evol. Microbiol.">
        <title>The Global Catalogue of Microorganisms (GCM) 10K type strain sequencing project: providing services to taxonomists for standard genome sequencing and annotation.</title>
        <authorList>
            <consortium name="The Broad Institute Genomics Platform"/>
            <consortium name="The Broad Institute Genome Sequencing Center for Infectious Disease"/>
            <person name="Wu L."/>
            <person name="Ma J."/>
        </authorList>
    </citation>
    <scope>NUCLEOTIDE SEQUENCE [LARGE SCALE GENOMIC DNA]</scope>
    <source>
        <strain evidence="3">CCUG 37865</strain>
    </source>
</reference>
<dbReference type="RefSeq" id="WP_390248289.1">
    <property type="nucleotide sequence ID" value="NZ_JBHSDT010000001.1"/>
</dbReference>